<keyword evidence="4" id="KW-1185">Reference proteome</keyword>
<comment type="pathway">
    <text evidence="1">Mycotoxin biosynthesis.</text>
</comment>
<dbReference type="GO" id="GO:0043386">
    <property type="term" value="P:mycotoxin biosynthetic process"/>
    <property type="evidence" value="ECO:0007669"/>
    <property type="project" value="InterPro"/>
</dbReference>
<evidence type="ECO:0000313" key="3">
    <source>
        <dbReference type="EMBL" id="KAF4611944.1"/>
    </source>
</evidence>
<name>A0A8H4QIX8_9AGAR</name>
<dbReference type="Pfam" id="PF11807">
    <property type="entry name" value="UstYa"/>
    <property type="match status" value="1"/>
</dbReference>
<gene>
    <name evidence="3" type="ORF">D9613_004424</name>
</gene>
<organism evidence="3 4">
    <name type="scientific">Agrocybe pediades</name>
    <dbReference type="NCBI Taxonomy" id="84607"/>
    <lineage>
        <taxon>Eukaryota</taxon>
        <taxon>Fungi</taxon>
        <taxon>Dikarya</taxon>
        <taxon>Basidiomycota</taxon>
        <taxon>Agaricomycotina</taxon>
        <taxon>Agaricomycetes</taxon>
        <taxon>Agaricomycetidae</taxon>
        <taxon>Agaricales</taxon>
        <taxon>Agaricineae</taxon>
        <taxon>Strophariaceae</taxon>
        <taxon>Agrocybe</taxon>
    </lineage>
</organism>
<evidence type="ECO:0000313" key="4">
    <source>
        <dbReference type="Proteomes" id="UP000521872"/>
    </source>
</evidence>
<dbReference type="InterPro" id="IPR021765">
    <property type="entry name" value="UstYa-like"/>
</dbReference>
<accession>A0A8H4QIX8</accession>
<dbReference type="Proteomes" id="UP000521872">
    <property type="component" value="Unassembled WGS sequence"/>
</dbReference>
<comment type="caution">
    <text evidence="3">The sequence shown here is derived from an EMBL/GenBank/DDBJ whole genome shotgun (WGS) entry which is preliminary data.</text>
</comment>
<reference evidence="3 4" key="1">
    <citation type="submission" date="2019-12" db="EMBL/GenBank/DDBJ databases">
        <authorList>
            <person name="Floudas D."/>
            <person name="Bentzer J."/>
            <person name="Ahren D."/>
            <person name="Johansson T."/>
            <person name="Persson P."/>
            <person name="Tunlid A."/>
        </authorList>
    </citation>
    <scope>NUCLEOTIDE SEQUENCE [LARGE SCALE GENOMIC DNA]</scope>
    <source>
        <strain evidence="3 4">CBS 102.39</strain>
    </source>
</reference>
<dbReference type="PANTHER" id="PTHR33365">
    <property type="entry name" value="YALI0B05434P"/>
    <property type="match status" value="1"/>
</dbReference>
<proteinExistence type="inferred from homology"/>
<protein>
    <submittedName>
        <fullName evidence="3">Uncharacterized protein</fullName>
    </submittedName>
</protein>
<comment type="similarity">
    <text evidence="2">Belongs to the ustYa family.</text>
</comment>
<dbReference type="EMBL" id="JAACJL010000057">
    <property type="protein sequence ID" value="KAF4611944.1"/>
    <property type="molecule type" value="Genomic_DNA"/>
</dbReference>
<sequence length="179" mass="20527">MLLLNTEFTTSPGYIGNDCPEQWPIERKPVLMTFDNPKHFKLHEEDGIAEWGALAPQNGVVHLGPAKQPYTVAMLHQLKCLDIIRRDMVAAEVRTSDADHEGRYSGPSALGRHCLNYIRQMVMCHGDWELESFQFASHIKPIDWYGVYECMDWEAVYNAVKDNQKEYTAWLRNGGRAKS</sequence>
<dbReference type="AlphaFoldDB" id="A0A8H4QIX8"/>
<dbReference type="PANTHER" id="PTHR33365:SF4">
    <property type="entry name" value="CYCLOCHLOROTINE BIOSYNTHESIS PROTEIN O"/>
    <property type="match status" value="1"/>
</dbReference>
<evidence type="ECO:0000256" key="1">
    <source>
        <dbReference type="ARBA" id="ARBA00004685"/>
    </source>
</evidence>
<evidence type="ECO:0000256" key="2">
    <source>
        <dbReference type="ARBA" id="ARBA00035112"/>
    </source>
</evidence>